<evidence type="ECO:0000313" key="2">
    <source>
        <dbReference type="Proteomes" id="UP001642464"/>
    </source>
</evidence>
<feature type="non-terminal residue" evidence="1">
    <location>
        <position position="287"/>
    </location>
</feature>
<accession>A0ABP0QN03</accession>
<reference evidence="1 2" key="1">
    <citation type="submission" date="2024-02" db="EMBL/GenBank/DDBJ databases">
        <authorList>
            <person name="Chen Y."/>
            <person name="Shah S."/>
            <person name="Dougan E. K."/>
            <person name="Thang M."/>
            <person name="Chan C."/>
        </authorList>
    </citation>
    <scope>NUCLEOTIDE SEQUENCE [LARGE SCALE GENOMIC DNA]</scope>
</reference>
<dbReference type="EMBL" id="CAXAMM010039710">
    <property type="protein sequence ID" value="CAK9088521.1"/>
    <property type="molecule type" value="Genomic_DNA"/>
</dbReference>
<evidence type="ECO:0000313" key="1">
    <source>
        <dbReference type="EMBL" id="CAK9088521.1"/>
    </source>
</evidence>
<proteinExistence type="predicted"/>
<keyword evidence="2" id="KW-1185">Reference proteome</keyword>
<sequence>SLNEPSAFGCGVGPSPKHHGFRCFSLLTWCFECASDEASDLDAFRTLSDGRQSSVADCGAGCELEVSNRVWLSFGAGREELAASRASGELGLHFSGICRPLGAYSSLDFGLRRMVPTSAERGHCLGDPQKSCGGVSECPREARGAGFSRLLSVVLRSGIGPLARCYSAPVTPGCLQQRRRLPRAAFSQCRSGSVHCGAQRELYVVRAGGSQGGLSSFGRSSSKEAPVCACFRHLAIWGERCACCGVNHRSSAEGRGSVSVVAHTRGRVRKESPNSCRSLRGRATCHQ</sequence>
<feature type="non-terminal residue" evidence="1">
    <location>
        <position position="1"/>
    </location>
</feature>
<gene>
    <name evidence="1" type="ORF">SCF082_LOCUS41805</name>
</gene>
<dbReference type="Proteomes" id="UP001642464">
    <property type="component" value="Unassembled WGS sequence"/>
</dbReference>
<protein>
    <submittedName>
        <fullName evidence="1">Uncharacterized protein</fullName>
    </submittedName>
</protein>
<organism evidence="1 2">
    <name type="scientific">Durusdinium trenchii</name>
    <dbReference type="NCBI Taxonomy" id="1381693"/>
    <lineage>
        <taxon>Eukaryota</taxon>
        <taxon>Sar</taxon>
        <taxon>Alveolata</taxon>
        <taxon>Dinophyceae</taxon>
        <taxon>Suessiales</taxon>
        <taxon>Symbiodiniaceae</taxon>
        <taxon>Durusdinium</taxon>
    </lineage>
</organism>
<name>A0ABP0QN03_9DINO</name>
<comment type="caution">
    <text evidence="1">The sequence shown here is derived from an EMBL/GenBank/DDBJ whole genome shotgun (WGS) entry which is preliminary data.</text>
</comment>